<organism evidence="16 17">
    <name type="scientific">Prolemur simus</name>
    <name type="common">Greater bamboo lemur</name>
    <name type="synonym">Hapalemur simus</name>
    <dbReference type="NCBI Taxonomy" id="1328070"/>
    <lineage>
        <taxon>Eukaryota</taxon>
        <taxon>Metazoa</taxon>
        <taxon>Chordata</taxon>
        <taxon>Craniata</taxon>
        <taxon>Vertebrata</taxon>
        <taxon>Euteleostomi</taxon>
        <taxon>Mammalia</taxon>
        <taxon>Eutheria</taxon>
        <taxon>Euarchontoglires</taxon>
        <taxon>Primates</taxon>
        <taxon>Strepsirrhini</taxon>
        <taxon>Lemuriformes</taxon>
        <taxon>Lemuridae</taxon>
        <taxon>Prolemur</taxon>
    </lineage>
</organism>
<evidence type="ECO:0000256" key="6">
    <source>
        <dbReference type="ARBA" id="ARBA00022679"/>
    </source>
</evidence>
<feature type="region of interest" description="Disordered" evidence="12">
    <location>
        <begin position="165"/>
        <end position="189"/>
    </location>
</feature>
<dbReference type="Gene3D" id="3.30.2410.10">
    <property type="entry name" value="Hect, E3 ligase catalytic domain"/>
    <property type="match status" value="1"/>
</dbReference>
<feature type="domain" description="WW" evidence="14">
    <location>
        <begin position="180"/>
        <end position="213"/>
    </location>
</feature>
<dbReference type="Gene3D" id="3.90.1750.10">
    <property type="entry name" value="Hect, E3 ligase catalytic domains"/>
    <property type="match status" value="1"/>
</dbReference>
<dbReference type="PIRSF" id="PIRSF001569">
    <property type="entry name" value="E3_ub_ligase_SMURF1"/>
    <property type="match status" value="1"/>
</dbReference>
<evidence type="ECO:0000259" key="15">
    <source>
        <dbReference type="PROSITE" id="PS50237"/>
    </source>
</evidence>
<keyword evidence="9" id="KW-0832">Ubl conjugation</keyword>
<evidence type="ECO:0000256" key="7">
    <source>
        <dbReference type="ARBA" id="ARBA00022737"/>
    </source>
</evidence>
<dbReference type="Pfam" id="PF00397">
    <property type="entry name" value="WW"/>
    <property type="match status" value="3"/>
</dbReference>
<dbReference type="Gene3D" id="2.20.70.10">
    <property type="match status" value="3"/>
</dbReference>
<evidence type="ECO:0000256" key="5">
    <source>
        <dbReference type="ARBA" id="ARBA00022553"/>
    </source>
</evidence>
<dbReference type="PANTHER" id="PTHR11254">
    <property type="entry name" value="HECT DOMAIN UBIQUITIN-PROTEIN LIGASE"/>
    <property type="match status" value="1"/>
</dbReference>
<dbReference type="SMART" id="SM00456">
    <property type="entry name" value="WW"/>
    <property type="match status" value="3"/>
</dbReference>
<dbReference type="GO" id="GO:0051049">
    <property type="term" value="P:regulation of transport"/>
    <property type="evidence" value="ECO:0007669"/>
    <property type="project" value="UniProtKB-ARBA"/>
</dbReference>
<dbReference type="InterPro" id="IPR036020">
    <property type="entry name" value="WW_dom_sf"/>
</dbReference>
<dbReference type="EC" id="2.3.2.26" evidence="10"/>
<feature type="region of interest" description="Disordered" evidence="12">
    <location>
        <begin position="231"/>
        <end position="259"/>
    </location>
</feature>
<dbReference type="InterPro" id="IPR000569">
    <property type="entry name" value="HECT_dom"/>
</dbReference>
<evidence type="ECO:0000256" key="10">
    <source>
        <dbReference type="PIRNR" id="PIRNR001569"/>
    </source>
</evidence>
<reference evidence="16" key="1">
    <citation type="submission" date="2025-08" db="UniProtKB">
        <authorList>
            <consortium name="Ensembl"/>
        </authorList>
    </citation>
    <scope>IDENTIFICATION</scope>
</reference>
<evidence type="ECO:0000256" key="3">
    <source>
        <dbReference type="ARBA" id="ARBA00004906"/>
    </source>
</evidence>
<dbReference type="PROSITE" id="PS50004">
    <property type="entry name" value="C2"/>
    <property type="match status" value="1"/>
</dbReference>
<feature type="domain" description="HECT" evidence="15">
    <location>
        <begin position="599"/>
        <end position="931"/>
    </location>
</feature>
<dbReference type="Proteomes" id="UP000694414">
    <property type="component" value="Unplaced"/>
</dbReference>
<dbReference type="InterPro" id="IPR024928">
    <property type="entry name" value="E3_ub_ligase_SMURF1"/>
</dbReference>
<dbReference type="PROSITE" id="PS50237">
    <property type="entry name" value="HECT"/>
    <property type="match status" value="1"/>
</dbReference>
<dbReference type="InterPro" id="IPR000008">
    <property type="entry name" value="C2_dom"/>
</dbReference>
<evidence type="ECO:0000256" key="9">
    <source>
        <dbReference type="ARBA" id="ARBA00022843"/>
    </source>
</evidence>
<keyword evidence="8 10" id="KW-0833">Ubl conjugation pathway</keyword>
<reference evidence="16" key="2">
    <citation type="submission" date="2025-09" db="UniProtKB">
        <authorList>
            <consortium name="Ensembl"/>
        </authorList>
    </citation>
    <scope>IDENTIFICATION</scope>
</reference>
<proteinExistence type="predicted"/>
<keyword evidence="7" id="KW-0677">Repeat</keyword>
<evidence type="ECO:0000313" key="17">
    <source>
        <dbReference type="Proteomes" id="UP000694414"/>
    </source>
</evidence>
<comment type="caution">
    <text evidence="11">Lacks conserved residue(s) required for the propagation of feature annotation.</text>
</comment>
<feature type="domain" description="WW" evidence="14">
    <location>
        <begin position="352"/>
        <end position="385"/>
    </location>
</feature>
<dbReference type="GO" id="GO:0048814">
    <property type="term" value="P:regulation of dendrite morphogenesis"/>
    <property type="evidence" value="ECO:0007669"/>
    <property type="project" value="TreeGrafter"/>
</dbReference>
<dbReference type="CDD" id="cd00201">
    <property type="entry name" value="WW"/>
    <property type="match status" value="3"/>
</dbReference>
<evidence type="ECO:0000259" key="13">
    <source>
        <dbReference type="PROSITE" id="PS50004"/>
    </source>
</evidence>
<keyword evidence="17" id="KW-1185">Reference proteome</keyword>
<dbReference type="Pfam" id="PF00632">
    <property type="entry name" value="HECT"/>
    <property type="match status" value="1"/>
</dbReference>
<dbReference type="PROSITE" id="PS50020">
    <property type="entry name" value="WW_DOMAIN_2"/>
    <property type="match status" value="3"/>
</dbReference>
<dbReference type="FunFam" id="2.20.70.10:FF:000025">
    <property type="entry name" value="E3 ubiquitin-protein ligase NEDD4-like protein"/>
    <property type="match status" value="1"/>
</dbReference>
<feature type="domain" description="C2" evidence="13">
    <location>
        <begin position="11"/>
        <end position="150"/>
    </location>
</feature>
<dbReference type="FunFam" id="3.30.2160.10:FF:000001">
    <property type="entry name" value="E3 ubiquitin-protein ligase NEDD4-like"/>
    <property type="match status" value="1"/>
</dbReference>
<dbReference type="GO" id="GO:0019871">
    <property type="term" value="F:sodium channel inhibitor activity"/>
    <property type="evidence" value="ECO:0007669"/>
    <property type="project" value="TreeGrafter"/>
</dbReference>
<feature type="compositionally biased region" description="Basic and acidic residues" evidence="12">
    <location>
        <begin position="427"/>
        <end position="438"/>
    </location>
</feature>
<dbReference type="UniPathway" id="UPA00143"/>
<dbReference type="InterPro" id="IPR035983">
    <property type="entry name" value="Hect_E3_ubiquitin_ligase"/>
</dbReference>
<feature type="region of interest" description="Disordered" evidence="12">
    <location>
        <begin position="272"/>
        <end position="313"/>
    </location>
</feature>
<evidence type="ECO:0000256" key="1">
    <source>
        <dbReference type="ARBA" id="ARBA00000885"/>
    </source>
</evidence>
<protein>
    <recommendedName>
        <fullName evidence="10">E3 ubiquitin-protein ligase</fullName>
        <ecNumber evidence="10">2.3.2.26</ecNumber>
    </recommendedName>
</protein>
<dbReference type="FunFam" id="3.90.1750.10:FF:000026">
    <property type="entry name" value="E3 ubiquitin-protein ligase HACE1"/>
    <property type="match status" value="1"/>
</dbReference>
<feature type="domain" description="WW" evidence="14">
    <location>
        <begin position="464"/>
        <end position="497"/>
    </location>
</feature>
<dbReference type="PANTHER" id="PTHR11254:SF441">
    <property type="entry name" value="HECT-TYPE E3 UBIQUITIN TRANSFERASE"/>
    <property type="match status" value="1"/>
</dbReference>
<name>A0A8C9DU27_PROSS</name>
<dbReference type="Gene3D" id="3.30.2160.10">
    <property type="entry name" value="Hect, E3 ligase catalytic domain"/>
    <property type="match status" value="1"/>
</dbReference>
<dbReference type="SMART" id="SM00119">
    <property type="entry name" value="HECTc"/>
    <property type="match status" value="1"/>
</dbReference>
<gene>
    <name evidence="16" type="primary">NEDD4L</name>
</gene>
<dbReference type="FunFam" id="3.90.1750.10:FF:000001">
    <property type="entry name" value="E3 ubiquitin-protein ligase NEDD4-like"/>
    <property type="match status" value="1"/>
</dbReference>
<evidence type="ECO:0000256" key="2">
    <source>
        <dbReference type="ARBA" id="ARBA00004496"/>
    </source>
</evidence>
<dbReference type="Pfam" id="PF00168">
    <property type="entry name" value="C2"/>
    <property type="match status" value="1"/>
</dbReference>
<dbReference type="GO" id="GO:0016567">
    <property type="term" value="P:protein ubiquitination"/>
    <property type="evidence" value="ECO:0007669"/>
    <property type="project" value="UniProtKB-UniPathway"/>
</dbReference>
<evidence type="ECO:0000313" key="16">
    <source>
        <dbReference type="Ensembl" id="ENSPSMP00000034686.1"/>
    </source>
</evidence>
<keyword evidence="6 10" id="KW-0808">Transferase</keyword>
<sequence length="932" mass="106638">SLNISLTRAFWHGAVTGSCGSGESRILRVKVVSGIDLAKKDIFGASDPYVKLSLYVADENRELALVQTKTIKKVGLYPLLNFIDVINPIKDRTVMHCITPFQSTEDPTMERPYTFKDFLLRPRSHKSRVKGFLRLKMAYMPKNGGQDEESSEQRDDMEHGWEVVDSNDSASQHQEELPPPPLPPGWEEKVDNLGRTYYVNHNNRTTQWHRPSLMDVASESDNNIRQINQEAAHRRFRSRRHISEDLEPEPSEGGDVPEPWETISEEVNLAGDSLGLALPPPPASPVSRTSPQELSEELSRRLQITPDSNGEQFSSLIQREPSSRLRSCSVTDAVAEQAHLPPPSVAYVHTTPGLPSGWEERKDAKGRTYYVNHNNRTTTWTRPIMQLAEDGASGSATNSNNHLIEPQIRRPRSLSSPTVTLSAPLEGAKDSPVRRAVKDTLSNPQSPQPSPYNSPKPQHKVTQSFLPPGWEMRIAPNGRPFFIDHNTKTTTWEDPRLKFPVHMRSKASLNPNDLGPLPVSTLEAHGTVYSKITQWEDPRLQNPAITGPAVPYSREFKQKYDYFRKKLKKPADIPNRFEMKLHRNNIFEESYRRIMSVKRPDVLKARLWIEFESEKGLDYGGVAREWFFLLSKEMFNPYYGLFEYSATDNYTLQINPNSGLCNEDHLSYFTFIGRVAGLAVFHGKLLDGFFIRPFYKMMLGKQITLNDMESVDSEYYNSLKWILENDPTELDLMFCIDEENFGQTYQVDLKPNGSEIMVTNENKREYIDLVIQWRFVNRVQKQMNAFLEGFTELLPIDLIKIFDENELELLMCGLGDVDVNDWRQHSIYKNGYCPNHPVIQWFWKAVLLMDAEKRIRLLQFVTGTSRVPMNGFAELYGKHGIQASTVAQEHSVSLHKAKNFNRLDLPPYETFEDLREKLLMAVENAQGFEGVD</sequence>
<evidence type="ECO:0000256" key="8">
    <source>
        <dbReference type="ARBA" id="ARBA00022786"/>
    </source>
</evidence>
<dbReference type="GO" id="GO:0005737">
    <property type="term" value="C:cytoplasm"/>
    <property type="evidence" value="ECO:0007669"/>
    <property type="project" value="UniProtKB-SubCell"/>
</dbReference>
<dbReference type="SUPFAM" id="SSF49562">
    <property type="entry name" value="C2 domain (Calcium/lipid-binding domain, CaLB)"/>
    <property type="match status" value="1"/>
</dbReference>
<comment type="catalytic activity">
    <reaction evidence="1 10">
        <text>S-ubiquitinyl-[E2 ubiquitin-conjugating enzyme]-L-cysteine + [acceptor protein]-L-lysine = [E2 ubiquitin-conjugating enzyme]-L-cysteine + N(6)-ubiquitinyl-[acceptor protein]-L-lysine.</text>
        <dbReference type="EC" id="2.3.2.26"/>
    </reaction>
</comment>
<keyword evidence="4" id="KW-0963">Cytoplasm</keyword>
<dbReference type="InterPro" id="IPR001202">
    <property type="entry name" value="WW_dom"/>
</dbReference>
<dbReference type="GO" id="GO:0061630">
    <property type="term" value="F:ubiquitin protein ligase activity"/>
    <property type="evidence" value="ECO:0007669"/>
    <property type="project" value="UniProtKB-EC"/>
</dbReference>
<comment type="subcellular location">
    <subcellularLocation>
        <location evidence="2">Cytoplasm</location>
    </subcellularLocation>
</comment>
<dbReference type="FunFam" id="3.30.2410.10:FF:000001">
    <property type="entry name" value="E3 ubiquitin-protein ligase NEDD4-like"/>
    <property type="match status" value="1"/>
</dbReference>
<accession>A0A8C9DU27</accession>
<dbReference type="GeneTree" id="ENSGT00940000156873"/>
<comment type="pathway">
    <text evidence="3 10">Protein modification; protein ubiquitination.</text>
</comment>
<dbReference type="InterPro" id="IPR050409">
    <property type="entry name" value="E3_ubiq-protein_ligase"/>
</dbReference>
<dbReference type="Gene3D" id="2.60.40.150">
    <property type="entry name" value="C2 domain"/>
    <property type="match status" value="2"/>
</dbReference>
<dbReference type="SUPFAM" id="SSF51045">
    <property type="entry name" value="WW domain"/>
    <property type="match status" value="3"/>
</dbReference>
<dbReference type="AlphaFoldDB" id="A0A8C9DU27"/>
<dbReference type="SUPFAM" id="SSF56204">
    <property type="entry name" value="Hect, E3 ligase catalytic domain"/>
    <property type="match status" value="1"/>
</dbReference>
<evidence type="ECO:0000256" key="12">
    <source>
        <dbReference type="SAM" id="MobiDB-lite"/>
    </source>
</evidence>
<dbReference type="CDD" id="cd00078">
    <property type="entry name" value="HECTc"/>
    <property type="match status" value="1"/>
</dbReference>
<dbReference type="FunFam" id="2.20.70.10:FF:000008">
    <property type="entry name" value="E3 ubiquitin-protein ligase NEDD4-like protein"/>
    <property type="match status" value="1"/>
</dbReference>
<keyword evidence="5" id="KW-0597">Phosphoprotein</keyword>
<feature type="region of interest" description="Disordered" evidence="12">
    <location>
        <begin position="391"/>
        <end position="461"/>
    </location>
</feature>
<evidence type="ECO:0000256" key="4">
    <source>
        <dbReference type="ARBA" id="ARBA00022490"/>
    </source>
</evidence>
<dbReference type="FunFam" id="2.20.70.10:FF:000006">
    <property type="entry name" value="E3 ubiquitin-protein ligase NEDD4-like protein"/>
    <property type="match status" value="1"/>
</dbReference>
<dbReference type="GO" id="GO:0006511">
    <property type="term" value="P:ubiquitin-dependent protein catabolic process"/>
    <property type="evidence" value="ECO:0007669"/>
    <property type="project" value="InterPro"/>
</dbReference>
<dbReference type="InterPro" id="IPR035892">
    <property type="entry name" value="C2_domain_sf"/>
</dbReference>
<evidence type="ECO:0000259" key="14">
    <source>
        <dbReference type="PROSITE" id="PS50020"/>
    </source>
</evidence>
<dbReference type="Ensembl" id="ENSPSMT00000039988.1">
    <property type="protein sequence ID" value="ENSPSMP00000034686.1"/>
    <property type="gene ID" value="ENSPSMG00000023833.1"/>
</dbReference>
<dbReference type="PROSITE" id="PS01159">
    <property type="entry name" value="WW_DOMAIN_1"/>
    <property type="match status" value="3"/>
</dbReference>
<evidence type="ECO:0000256" key="11">
    <source>
        <dbReference type="PROSITE-ProRule" id="PRU00104"/>
    </source>
</evidence>